<organism evidence="3 4">
    <name type="scientific">Prorocentrum cordatum</name>
    <dbReference type="NCBI Taxonomy" id="2364126"/>
    <lineage>
        <taxon>Eukaryota</taxon>
        <taxon>Sar</taxon>
        <taxon>Alveolata</taxon>
        <taxon>Dinophyceae</taxon>
        <taxon>Prorocentrales</taxon>
        <taxon>Prorocentraceae</taxon>
        <taxon>Prorocentrum</taxon>
    </lineage>
</organism>
<dbReference type="InterPro" id="IPR003690">
    <property type="entry name" value="MTERF"/>
</dbReference>
<evidence type="ECO:0000256" key="2">
    <source>
        <dbReference type="ARBA" id="ARBA00022946"/>
    </source>
</evidence>
<proteinExistence type="inferred from homology"/>
<name>A0ABN9W686_9DINO</name>
<gene>
    <name evidence="3" type="ORF">PCOR1329_LOCUS63421</name>
</gene>
<protein>
    <submittedName>
        <fullName evidence="3">Uncharacterized protein</fullName>
    </submittedName>
</protein>
<evidence type="ECO:0000313" key="4">
    <source>
        <dbReference type="Proteomes" id="UP001189429"/>
    </source>
</evidence>
<comment type="caution">
    <text evidence="3">The sequence shown here is derived from an EMBL/GenBank/DDBJ whole genome shotgun (WGS) entry which is preliminary data.</text>
</comment>
<keyword evidence="4" id="KW-1185">Reference proteome</keyword>
<accession>A0ABN9W686</accession>
<sequence length="147" mass="16272">MFMRRATAQSCMKPSVGIRGRWLVARGSPPTLAFISQPPRRSITMAAGRRAEARIALLEAAGFDRQAVLKMASSFPQVLSLDVESRIALLEAAGFDRKVVLKMASSHPRVLGYDVESRIALLEACWAWMWRAALPCWGRRASTARPC</sequence>
<dbReference type="Pfam" id="PF02536">
    <property type="entry name" value="mTERF"/>
    <property type="match status" value="1"/>
</dbReference>
<evidence type="ECO:0000256" key="1">
    <source>
        <dbReference type="ARBA" id="ARBA00007692"/>
    </source>
</evidence>
<reference evidence="3" key="1">
    <citation type="submission" date="2023-10" db="EMBL/GenBank/DDBJ databases">
        <authorList>
            <person name="Chen Y."/>
            <person name="Shah S."/>
            <person name="Dougan E. K."/>
            <person name="Thang M."/>
            <person name="Chan C."/>
        </authorList>
    </citation>
    <scope>NUCLEOTIDE SEQUENCE [LARGE SCALE GENOMIC DNA]</scope>
</reference>
<keyword evidence="2" id="KW-0809">Transit peptide</keyword>
<dbReference type="Proteomes" id="UP001189429">
    <property type="component" value="Unassembled WGS sequence"/>
</dbReference>
<dbReference type="EMBL" id="CAUYUJ010018049">
    <property type="protein sequence ID" value="CAK0880217.1"/>
    <property type="molecule type" value="Genomic_DNA"/>
</dbReference>
<comment type="similarity">
    <text evidence="1">Belongs to the mTERF family.</text>
</comment>
<dbReference type="Gene3D" id="1.25.70.10">
    <property type="entry name" value="Transcription termination factor 3, mitochondrial"/>
    <property type="match status" value="1"/>
</dbReference>
<dbReference type="InterPro" id="IPR038538">
    <property type="entry name" value="MTERF_sf"/>
</dbReference>
<evidence type="ECO:0000313" key="3">
    <source>
        <dbReference type="EMBL" id="CAK0880217.1"/>
    </source>
</evidence>